<comment type="caution">
    <text evidence="2">The sequence shown here is derived from an EMBL/GenBank/DDBJ whole genome shotgun (WGS) entry which is preliminary data.</text>
</comment>
<accession>A0A0M0G7J1</accession>
<feature type="transmembrane region" description="Helical" evidence="1">
    <location>
        <begin position="37"/>
        <end position="55"/>
    </location>
</feature>
<dbReference type="PATRIC" id="fig|1459.3.peg.92"/>
<evidence type="ECO:0000313" key="3">
    <source>
        <dbReference type="Proteomes" id="UP000037109"/>
    </source>
</evidence>
<keyword evidence="1" id="KW-0472">Membrane</keyword>
<reference evidence="3" key="1">
    <citation type="submission" date="2015-07" db="EMBL/GenBank/DDBJ databases">
        <title>Fjat-10036 dsm4.</title>
        <authorList>
            <person name="Liu B."/>
            <person name="Wang J."/>
            <person name="Zhu Y."/>
            <person name="Liu G."/>
            <person name="Chen Q."/>
            <person name="Chen Z."/>
            <person name="Lan J."/>
            <person name="Che J."/>
            <person name="Ge C."/>
            <person name="Shi H."/>
            <person name="Pan Z."/>
            <person name="Liu X."/>
        </authorList>
    </citation>
    <scope>NUCLEOTIDE SEQUENCE [LARGE SCALE GENOMIC DNA]</scope>
    <source>
        <strain evidence="3">DSM 4</strain>
    </source>
</reference>
<protein>
    <submittedName>
        <fullName evidence="2">Uncharacterized protein</fullName>
    </submittedName>
</protein>
<dbReference type="Proteomes" id="UP000037109">
    <property type="component" value="Unassembled WGS sequence"/>
</dbReference>
<dbReference type="STRING" id="1459.AF332_00325"/>
<dbReference type="RefSeq" id="WP_053432859.1">
    <property type="nucleotide sequence ID" value="NZ_LGUF01000007.1"/>
</dbReference>
<evidence type="ECO:0000313" key="2">
    <source>
        <dbReference type="EMBL" id="KON85467.1"/>
    </source>
</evidence>
<name>A0A0M0G7J1_SPOGL</name>
<keyword evidence="3" id="KW-1185">Reference proteome</keyword>
<sequence length="59" mass="6529">MGKGNLETFSNNDCKNWEQRSGGISLTKKLAQPETRFYVLFGSVIGSVAGLAAYMKDWI</sequence>
<organism evidence="2 3">
    <name type="scientific">Sporosarcina globispora</name>
    <name type="common">Bacillus globisporus</name>
    <dbReference type="NCBI Taxonomy" id="1459"/>
    <lineage>
        <taxon>Bacteria</taxon>
        <taxon>Bacillati</taxon>
        <taxon>Bacillota</taxon>
        <taxon>Bacilli</taxon>
        <taxon>Bacillales</taxon>
        <taxon>Caryophanaceae</taxon>
        <taxon>Sporosarcina</taxon>
    </lineage>
</organism>
<evidence type="ECO:0000256" key="1">
    <source>
        <dbReference type="SAM" id="Phobius"/>
    </source>
</evidence>
<dbReference type="EMBL" id="LGUF01000007">
    <property type="protein sequence ID" value="KON85467.1"/>
    <property type="molecule type" value="Genomic_DNA"/>
</dbReference>
<dbReference type="AlphaFoldDB" id="A0A0M0G7J1"/>
<keyword evidence="1" id="KW-0812">Transmembrane</keyword>
<keyword evidence="1" id="KW-1133">Transmembrane helix</keyword>
<proteinExistence type="predicted"/>
<gene>
    <name evidence="2" type="ORF">AF332_00325</name>
</gene>